<comment type="subcellular location">
    <subcellularLocation>
        <location evidence="1 8">Cell membrane</location>
        <topology evidence="1 8">Multi-pass membrane protein</topology>
    </subcellularLocation>
</comment>
<dbReference type="PANTHER" id="PTHR23502:SF132">
    <property type="entry name" value="POLYAMINE TRANSPORTER 2-RELATED"/>
    <property type="match status" value="1"/>
</dbReference>
<feature type="transmembrane region" description="Helical" evidence="8">
    <location>
        <begin position="225"/>
        <end position="250"/>
    </location>
</feature>
<feature type="transmembrane region" description="Helical" evidence="8">
    <location>
        <begin position="174"/>
        <end position="196"/>
    </location>
</feature>
<evidence type="ECO:0000256" key="4">
    <source>
        <dbReference type="ARBA" id="ARBA00022475"/>
    </source>
</evidence>
<evidence type="ECO:0000256" key="5">
    <source>
        <dbReference type="ARBA" id="ARBA00022692"/>
    </source>
</evidence>
<keyword evidence="5 8" id="KW-0812">Transmembrane</keyword>
<evidence type="ECO:0000256" key="8">
    <source>
        <dbReference type="RuleBase" id="RU365088"/>
    </source>
</evidence>
<dbReference type="Gene3D" id="1.20.1720.10">
    <property type="entry name" value="Multidrug resistance protein D"/>
    <property type="match status" value="1"/>
</dbReference>
<dbReference type="InterPro" id="IPR011701">
    <property type="entry name" value="MFS"/>
</dbReference>
<protein>
    <recommendedName>
        <fullName evidence="8">Bcr/CflA family efflux transporter</fullName>
    </recommendedName>
</protein>
<feature type="transmembrane region" description="Helical" evidence="8">
    <location>
        <begin position="117"/>
        <end position="134"/>
    </location>
</feature>
<dbReference type="SUPFAM" id="SSF103473">
    <property type="entry name" value="MFS general substrate transporter"/>
    <property type="match status" value="1"/>
</dbReference>
<keyword evidence="6 8" id="KW-1133">Transmembrane helix</keyword>
<dbReference type="AlphaFoldDB" id="A0A917V1E1"/>
<proteinExistence type="inferred from homology"/>
<evidence type="ECO:0000256" key="6">
    <source>
        <dbReference type="ARBA" id="ARBA00022989"/>
    </source>
</evidence>
<evidence type="ECO:0000259" key="9">
    <source>
        <dbReference type="PROSITE" id="PS50850"/>
    </source>
</evidence>
<evidence type="ECO:0000313" key="10">
    <source>
        <dbReference type="EMBL" id="GGK08344.1"/>
    </source>
</evidence>
<comment type="similarity">
    <text evidence="2 8">Belongs to the major facilitator superfamily. Bcr/CmlA family.</text>
</comment>
<dbReference type="InterPro" id="IPR020846">
    <property type="entry name" value="MFS_dom"/>
</dbReference>
<sequence length="426" mass="45438">MKKMKQTIDQQETPKQFNKLWMVLVLGALTAFGPLSMDMYLPGLPTVTDDFQTTASLAQLSITATLVGLAIGQLVFGPLSDIKGRKRPLLVTLTTYAVASLLSVFSSHIWVFIGLRFIQGVSAAAGIVIARASSRDMYTGKDLTKFIAMLALVNGAAPILAPLFGGIVLNFASWRFVFVILAAIGFVMLLAVTLTLPETLPESDRKQGGLMETVQTFGVLLKDRVFMGIALAQAFTSMSMFAYIAGSPFVLQNIYGVSPQQFSIIFAINGIGIIMAAQLTGKLSSKIDETHLLRWGVTTSFTGSLLLIVTVLSSLPIWVLLPALFLVVASVGMVNTTSFSLGMQRQGDMAGSASAFLGILPFAGGGAVSPLVGIAGDHTAVPMAIIILISSMMAFTIYHVLVRRNSRAIKSSSSAYNQVANSDNHI</sequence>
<dbReference type="GO" id="GO:0005886">
    <property type="term" value="C:plasma membrane"/>
    <property type="evidence" value="ECO:0007669"/>
    <property type="project" value="UniProtKB-SubCell"/>
</dbReference>
<feature type="transmembrane region" description="Helical" evidence="8">
    <location>
        <begin position="380"/>
        <end position="401"/>
    </location>
</feature>
<evidence type="ECO:0000256" key="7">
    <source>
        <dbReference type="ARBA" id="ARBA00023136"/>
    </source>
</evidence>
<evidence type="ECO:0000256" key="1">
    <source>
        <dbReference type="ARBA" id="ARBA00004651"/>
    </source>
</evidence>
<name>A0A917V1E1_9BACI</name>
<feature type="transmembrane region" description="Helical" evidence="8">
    <location>
        <begin position="353"/>
        <end position="374"/>
    </location>
</feature>
<dbReference type="PROSITE" id="PS50850">
    <property type="entry name" value="MFS"/>
    <property type="match status" value="1"/>
</dbReference>
<feature type="transmembrane region" description="Helical" evidence="8">
    <location>
        <begin position="57"/>
        <end position="77"/>
    </location>
</feature>
<evidence type="ECO:0000313" key="11">
    <source>
        <dbReference type="Proteomes" id="UP000658382"/>
    </source>
</evidence>
<dbReference type="GO" id="GO:1990961">
    <property type="term" value="P:xenobiotic detoxification by transmembrane export across the plasma membrane"/>
    <property type="evidence" value="ECO:0007669"/>
    <property type="project" value="InterPro"/>
</dbReference>
<accession>A0A917V1E1</accession>
<feature type="domain" description="Major facilitator superfamily (MFS) profile" evidence="9">
    <location>
        <begin position="22"/>
        <end position="407"/>
    </location>
</feature>
<feature type="transmembrane region" description="Helical" evidence="8">
    <location>
        <begin position="262"/>
        <end position="280"/>
    </location>
</feature>
<gene>
    <name evidence="10" type="primary">tcaB</name>
    <name evidence="10" type="ORF">GCM10007063_33430</name>
</gene>
<dbReference type="FunFam" id="1.20.1720.10:FF:000005">
    <property type="entry name" value="Bcr/CflA family efflux transporter"/>
    <property type="match status" value="1"/>
</dbReference>
<feature type="transmembrane region" description="Helical" evidence="8">
    <location>
        <begin position="20"/>
        <end position="37"/>
    </location>
</feature>
<organism evidence="10 11">
    <name type="scientific">Lentibacillus kapialis</name>
    <dbReference type="NCBI Taxonomy" id="340214"/>
    <lineage>
        <taxon>Bacteria</taxon>
        <taxon>Bacillati</taxon>
        <taxon>Bacillota</taxon>
        <taxon>Bacilli</taxon>
        <taxon>Bacillales</taxon>
        <taxon>Bacillaceae</taxon>
        <taxon>Lentibacillus</taxon>
    </lineage>
</organism>
<dbReference type="RefSeq" id="WP_229671918.1">
    <property type="nucleotide sequence ID" value="NZ_BMNQ01000083.1"/>
</dbReference>
<feature type="transmembrane region" description="Helical" evidence="8">
    <location>
        <begin position="292"/>
        <end position="312"/>
    </location>
</feature>
<dbReference type="EMBL" id="BMNQ01000083">
    <property type="protein sequence ID" value="GGK08344.1"/>
    <property type="molecule type" value="Genomic_DNA"/>
</dbReference>
<reference evidence="10" key="1">
    <citation type="journal article" date="2014" name="Int. J. Syst. Evol. Microbiol.">
        <title>Complete genome sequence of Corynebacterium casei LMG S-19264T (=DSM 44701T), isolated from a smear-ripened cheese.</title>
        <authorList>
            <consortium name="US DOE Joint Genome Institute (JGI-PGF)"/>
            <person name="Walter F."/>
            <person name="Albersmeier A."/>
            <person name="Kalinowski J."/>
            <person name="Ruckert C."/>
        </authorList>
    </citation>
    <scope>NUCLEOTIDE SEQUENCE</scope>
    <source>
        <strain evidence="10">JCM 12580</strain>
    </source>
</reference>
<reference evidence="10" key="2">
    <citation type="submission" date="2020-09" db="EMBL/GenBank/DDBJ databases">
        <authorList>
            <person name="Sun Q."/>
            <person name="Ohkuma M."/>
        </authorList>
    </citation>
    <scope>NUCLEOTIDE SEQUENCE</scope>
    <source>
        <strain evidence="10">JCM 12580</strain>
    </source>
</reference>
<keyword evidence="4 8" id="KW-1003">Cell membrane</keyword>
<feature type="transmembrane region" description="Helical" evidence="8">
    <location>
        <begin position="318"/>
        <end position="341"/>
    </location>
</feature>
<evidence type="ECO:0000256" key="2">
    <source>
        <dbReference type="ARBA" id="ARBA00006236"/>
    </source>
</evidence>
<comment type="caution">
    <text evidence="10">The sequence shown here is derived from an EMBL/GenBank/DDBJ whole genome shotgun (WGS) entry which is preliminary data.</text>
</comment>
<feature type="transmembrane region" description="Helical" evidence="8">
    <location>
        <begin position="89"/>
        <end position="111"/>
    </location>
</feature>
<evidence type="ECO:0000256" key="3">
    <source>
        <dbReference type="ARBA" id="ARBA00022448"/>
    </source>
</evidence>
<dbReference type="InterPro" id="IPR004812">
    <property type="entry name" value="Efflux_drug-R_Bcr/CmlA"/>
</dbReference>
<dbReference type="NCBIfam" id="TIGR00710">
    <property type="entry name" value="efflux_Bcr_CflA"/>
    <property type="match status" value="1"/>
</dbReference>
<keyword evidence="3 8" id="KW-0813">Transport</keyword>
<dbReference type="CDD" id="cd17320">
    <property type="entry name" value="MFS_MdfA_MDR_like"/>
    <property type="match status" value="1"/>
</dbReference>
<keyword evidence="7 8" id="KW-0472">Membrane</keyword>
<keyword evidence="11" id="KW-1185">Reference proteome</keyword>
<feature type="transmembrane region" description="Helical" evidence="8">
    <location>
        <begin position="146"/>
        <end position="168"/>
    </location>
</feature>
<dbReference type="PANTHER" id="PTHR23502">
    <property type="entry name" value="MAJOR FACILITATOR SUPERFAMILY"/>
    <property type="match status" value="1"/>
</dbReference>
<dbReference type="InterPro" id="IPR036259">
    <property type="entry name" value="MFS_trans_sf"/>
</dbReference>
<dbReference type="Proteomes" id="UP000658382">
    <property type="component" value="Unassembled WGS sequence"/>
</dbReference>
<dbReference type="GO" id="GO:0042910">
    <property type="term" value="F:xenobiotic transmembrane transporter activity"/>
    <property type="evidence" value="ECO:0007669"/>
    <property type="project" value="InterPro"/>
</dbReference>
<dbReference type="Pfam" id="PF07690">
    <property type="entry name" value="MFS_1"/>
    <property type="match status" value="1"/>
</dbReference>